<evidence type="ECO:0000259" key="1">
    <source>
        <dbReference type="Pfam" id="PF08937"/>
    </source>
</evidence>
<dbReference type="RefSeq" id="WP_065394031.1">
    <property type="nucleotide sequence ID" value="NZ_MAYH01000012.1"/>
</dbReference>
<dbReference type="Pfam" id="PF08937">
    <property type="entry name" value="ThsB_TIR"/>
    <property type="match status" value="1"/>
</dbReference>
<dbReference type="Proteomes" id="UP000092651">
    <property type="component" value="Unassembled WGS sequence"/>
</dbReference>
<dbReference type="EMBL" id="MAYH01000012">
    <property type="protein sequence ID" value="OCA76361.1"/>
    <property type="molecule type" value="Genomic_DNA"/>
</dbReference>
<dbReference type="AlphaFoldDB" id="A0A1B8ZXP0"/>
<gene>
    <name evidence="2" type="ORF">BBI01_06620</name>
</gene>
<sequence>MAHKCFISFKTEDMPYKRYIHDRLKIDMIDKSLHDPIDSDNEDYIMRRIREDYLSDSTVTIFLIGEKSAENLVGENQNFLKRELQASLYHGEGNTKNGILGIVLPDMYEKIYTGSGICKTCGNSHTYVNINHNTVISEFAYNYYIPNDKCAWSEEDKYCVLVKWDDFCSAPDTYIDKAFEKRTHPISTKTKVRPS</sequence>
<name>A0A1B8ZXP0_9FLAO</name>
<evidence type="ECO:0000313" key="3">
    <source>
        <dbReference type="Proteomes" id="UP000092651"/>
    </source>
</evidence>
<organism evidence="2 3">
    <name type="scientific">Chryseobacterium artocarpi</name>
    <dbReference type="NCBI Taxonomy" id="1414727"/>
    <lineage>
        <taxon>Bacteria</taxon>
        <taxon>Pseudomonadati</taxon>
        <taxon>Bacteroidota</taxon>
        <taxon>Flavobacteriia</taxon>
        <taxon>Flavobacteriales</taxon>
        <taxon>Weeksellaceae</taxon>
        <taxon>Chryseobacterium group</taxon>
        <taxon>Chryseobacterium</taxon>
    </lineage>
</organism>
<keyword evidence="3" id="KW-1185">Reference proteome</keyword>
<proteinExistence type="predicted"/>
<dbReference type="OrthoDB" id="9798540at2"/>
<dbReference type="InterPro" id="IPR015032">
    <property type="entry name" value="ThsB__TIR-like_domain"/>
</dbReference>
<protein>
    <submittedName>
        <fullName evidence="2">Molecular chaperone Tir</fullName>
    </submittedName>
</protein>
<comment type="caution">
    <text evidence="2">The sequence shown here is derived from an EMBL/GenBank/DDBJ whole genome shotgun (WGS) entry which is preliminary data.</text>
</comment>
<reference evidence="2 3" key="1">
    <citation type="submission" date="2016-07" db="EMBL/GenBank/DDBJ databases">
        <authorList>
            <person name="Jeong J.-J."/>
            <person name="Kim D.W."/>
            <person name="Sang M.K."/>
            <person name="Choi I.-G."/>
            <person name="Kim K.D."/>
        </authorList>
    </citation>
    <scope>NUCLEOTIDE SEQUENCE [LARGE SCALE GENOMIC DNA]</scope>
    <source>
        <strain evidence="2 3">UTM-3</strain>
    </source>
</reference>
<feature type="domain" description="Thoeris protein ThsB TIR-like" evidence="1">
    <location>
        <begin position="6"/>
        <end position="105"/>
    </location>
</feature>
<evidence type="ECO:0000313" key="2">
    <source>
        <dbReference type="EMBL" id="OCA76361.1"/>
    </source>
</evidence>
<accession>A0A1B8ZXP0</accession>